<keyword evidence="2" id="KW-1185">Reference proteome</keyword>
<accession>A0ABS9S1N4</accession>
<name>A0ABS9S1N4_9GAMM</name>
<evidence type="ECO:0000313" key="2">
    <source>
        <dbReference type="Proteomes" id="UP001320609"/>
    </source>
</evidence>
<dbReference type="EMBL" id="JAKVTW010000001">
    <property type="protein sequence ID" value="MCH4810029.1"/>
    <property type="molecule type" value="Genomic_DNA"/>
</dbReference>
<organism evidence="1 2">
    <name type="scientific">Vreelandella neptunia</name>
    <dbReference type="NCBI Taxonomy" id="115551"/>
    <lineage>
        <taxon>Bacteria</taxon>
        <taxon>Pseudomonadati</taxon>
        <taxon>Pseudomonadota</taxon>
        <taxon>Gammaproteobacteria</taxon>
        <taxon>Oceanospirillales</taxon>
        <taxon>Halomonadaceae</taxon>
        <taxon>Vreelandella</taxon>
    </lineage>
</organism>
<gene>
    <name evidence="1" type="ORF">MLE19_01670</name>
</gene>
<protein>
    <submittedName>
        <fullName evidence="1">Uncharacterized protein</fullName>
    </submittedName>
</protein>
<sequence length="137" mass="14494">MSIFGSVPLGVVPPPPAGASDVRSSHTSLPRATVHLPDFGWFLSLIRFVRSLDLSGFVARGKPPAHPRKQRAAVPGLADVGIFGSAPLGVVPPPLAGASDVRSSQPRYHALRVHLPDFGWFLIAGYGMCDYSVSVVL</sequence>
<reference evidence="1 2" key="1">
    <citation type="submission" date="2022-03" db="EMBL/GenBank/DDBJ databases">
        <title>Genomic signatures underlying metal tolerance in selected Arctic bacterial isolates.</title>
        <authorList>
            <person name="Thomas F.A."/>
            <person name="Venkatachalam S."/>
            <person name="Krishnan K.P."/>
        </authorList>
    </citation>
    <scope>NUCLEOTIDE SEQUENCE [LARGE SCALE GENOMIC DNA]</scope>
    <source>
        <strain evidence="1 2">HM116</strain>
    </source>
</reference>
<comment type="caution">
    <text evidence="1">The sequence shown here is derived from an EMBL/GenBank/DDBJ whole genome shotgun (WGS) entry which is preliminary data.</text>
</comment>
<proteinExistence type="predicted"/>
<dbReference type="RefSeq" id="WP_240716341.1">
    <property type="nucleotide sequence ID" value="NZ_JAKVTW010000001.1"/>
</dbReference>
<evidence type="ECO:0000313" key="1">
    <source>
        <dbReference type="EMBL" id="MCH4810029.1"/>
    </source>
</evidence>
<dbReference type="Proteomes" id="UP001320609">
    <property type="component" value="Unassembled WGS sequence"/>
</dbReference>